<dbReference type="InterPro" id="IPR036249">
    <property type="entry name" value="Thioredoxin-like_sf"/>
</dbReference>
<evidence type="ECO:0000313" key="8">
    <source>
        <dbReference type="Proteomes" id="UP000242188"/>
    </source>
</evidence>
<dbReference type="InterPro" id="IPR005788">
    <property type="entry name" value="PDI_thioredoxin-like_dom"/>
</dbReference>
<feature type="domain" description="Thioredoxin" evidence="6">
    <location>
        <begin position="1"/>
        <end position="114"/>
    </location>
</feature>
<dbReference type="PROSITE" id="PS00194">
    <property type="entry name" value="THIOREDOXIN_1"/>
    <property type="match status" value="2"/>
</dbReference>
<name>A0A210QYN6_MIZYE</name>
<dbReference type="InterPro" id="IPR013766">
    <property type="entry name" value="Thioredoxin_domain"/>
</dbReference>
<evidence type="ECO:0000256" key="5">
    <source>
        <dbReference type="RuleBase" id="RU004208"/>
    </source>
</evidence>
<keyword evidence="8" id="KW-1185">Reference proteome</keyword>
<dbReference type="GO" id="GO:0005783">
    <property type="term" value="C:endoplasmic reticulum"/>
    <property type="evidence" value="ECO:0007669"/>
    <property type="project" value="TreeGrafter"/>
</dbReference>
<reference evidence="7 8" key="1">
    <citation type="journal article" date="2017" name="Nat. Ecol. Evol.">
        <title>Scallop genome provides insights into evolution of bilaterian karyotype and development.</title>
        <authorList>
            <person name="Wang S."/>
            <person name="Zhang J."/>
            <person name="Jiao W."/>
            <person name="Li J."/>
            <person name="Xun X."/>
            <person name="Sun Y."/>
            <person name="Guo X."/>
            <person name="Huan P."/>
            <person name="Dong B."/>
            <person name="Zhang L."/>
            <person name="Hu X."/>
            <person name="Sun X."/>
            <person name="Wang J."/>
            <person name="Zhao C."/>
            <person name="Wang Y."/>
            <person name="Wang D."/>
            <person name="Huang X."/>
            <person name="Wang R."/>
            <person name="Lv J."/>
            <person name="Li Y."/>
            <person name="Zhang Z."/>
            <person name="Liu B."/>
            <person name="Lu W."/>
            <person name="Hui Y."/>
            <person name="Liang J."/>
            <person name="Zhou Z."/>
            <person name="Hou R."/>
            <person name="Li X."/>
            <person name="Liu Y."/>
            <person name="Li H."/>
            <person name="Ning X."/>
            <person name="Lin Y."/>
            <person name="Zhao L."/>
            <person name="Xing Q."/>
            <person name="Dou J."/>
            <person name="Li Y."/>
            <person name="Mao J."/>
            <person name="Guo H."/>
            <person name="Dou H."/>
            <person name="Li T."/>
            <person name="Mu C."/>
            <person name="Jiang W."/>
            <person name="Fu Q."/>
            <person name="Fu X."/>
            <person name="Miao Y."/>
            <person name="Liu J."/>
            <person name="Yu Q."/>
            <person name="Li R."/>
            <person name="Liao H."/>
            <person name="Li X."/>
            <person name="Kong Y."/>
            <person name="Jiang Z."/>
            <person name="Chourrout D."/>
            <person name="Li R."/>
            <person name="Bao Z."/>
        </authorList>
    </citation>
    <scope>NUCLEOTIDE SEQUENCE [LARGE SCALE GENOMIC DNA]</scope>
    <source>
        <strain evidence="7 8">PY_sf001</strain>
    </source>
</reference>
<feature type="domain" description="Thioredoxin" evidence="6">
    <location>
        <begin position="248"/>
        <end position="377"/>
    </location>
</feature>
<dbReference type="GO" id="GO:0003756">
    <property type="term" value="F:protein disulfide isomerase activity"/>
    <property type="evidence" value="ECO:0007669"/>
    <property type="project" value="InterPro"/>
</dbReference>
<keyword evidence="4" id="KW-0676">Redox-active center</keyword>
<comment type="caution">
    <text evidence="7">The sequence shown here is derived from an EMBL/GenBank/DDBJ whole genome shotgun (WGS) entry which is preliminary data.</text>
</comment>
<evidence type="ECO:0000259" key="6">
    <source>
        <dbReference type="PROSITE" id="PS51352"/>
    </source>
</evidence>
<dbReference type="AlphaFoldDB" id="A0A210QYN6"/>
<comment type="similarity">
    <text evidence="1 5">Belongs to the protein disulfide isomerase family.</text>
</comment>
<dbReference type="EMBL" id="NEDP02001201">
    <property type="protein sequence ID" value="OWF53859.1"/>
    <property type="molecule type" value="Genomic_DNA"/>
</dbReference>
<dbReference type="PROSITE" id="PS51352">
    <property type="entry name" value="THIOREDOXIN_2"/>
    <property type="match status" value="3"/>
</dbReference>
<dbReference type="Pfam" id="PF00085">
    <property type="entry name" value="Thioredoxin"/>
    <property type="match status" value="3"/>
</dbReference>
<keyword evidence="2" id="KW-0732">Signal</keyword>
<dbReference type="Gene3D" id="3.40.30.10">
    <property type="entry name" value="Glutaredoxin"/>
    <property type="match status" value="3"/>
</dbReference>
<organism evidence="7 8">
    <name type="scientific">Mizuhopecten yessoensis</name>
    <name type="common">Japanese scallop</name>
    <name type="synonym">Patinopecten yessoensis</name>
    <dbReference type="NCBI Taxonomy" id="6573"/>
    <lineage>
        <taxon>Eukaryota</taxon>
        <taxon>Metazoa</taxon>
        <taxon>Spiralia</taxon>
        <taxon>Lophotrochozoa</taxon>
        <taxon>Mollusca</taxon>
        <taxon>Bivalvia</taxon>
        <taxon>Autobranchia</taxon>
        <taxon>Pteriomorphia</taxon>
        <taxon>Pectinida</taxon>
        <taxon>Pectinoidea</taxon>
        <taxon>Pectinidae</taxon>
        <taxon>Mizuhopecten</taxon>
    </lineage>
</organism>
<protein>
    <submittedName>
        <fullName evidence="7">Thioredoxin domain-containing protein 5</fullName>
    </submittedName>
</protein>
<evidence type="ECO:0000256" key="3">
    <source>
        <dbReference type="ARBA" id="ARBA00022737"/>
    </source>
</evidence>
<proteinExistence type="inferred from homology"/>
<dbReference type="STRING" id="6573.A0A210QYN6"/>
<gene>
    <name evidence="7" type="ORF">KP79_PYT24061</name>
</gene>
<evidence type="ECO:0000256" key="2">
    <source>
        <dbReference type="ARBA" id="ARBA00022729"/>
    </source>
</evidence>
<accession>A0A210QYN6</accession>
<keyword evidence="3" id="KW-0677">Repeat</keyword>
<dbReference type="NCBIfam" id="TIGR01126">
    <property type="entry name" value="pdi_dom"/>
    <property type="match status" value="1"/>
</dbReference>
<dbReference type="PANTHER" id="PTHR45672:SF3">
    <property type="entry name" value="THIOREDOXIN DOMAIN-CONTAINING PROTEIN 5"/>
    <property type="match status" value="1"/>
</dbReference>
<dbReference type="Proteomes" id="UP000242188">
    <property type="component" value="Unassembled WGS sequence"/>
</dbReference>
<sequence length="377" mass="43134">MVTELDRVDGLKFRGLEPRSSRCNPLSPFTKCGHCKRLAPVWDELAHFFNKEFGMSKLVIAKVDCTLETALCAEHDVTGYPTLNYYRKGDSESVRYRGNRGLKDFQDFIEEQFILEEEGAEAKVEQMPMEPEKALGPLVELTDETFEQEIATSNTFVKFYAPWCGHCKSLAPTWESLAQEFEHETSVTIAKIDCTLYKTACSKQNIRGYPTLVFFKNGEKEQEYSNRDLYSLKNFVISMIEKENKNGDETEGKVPEDIPKDQEEEIVPTVFPLDQDTFPEVVADGVTFVKFYAPWCGHCKRLAPVWDQLSTKFIGSSFIRLGKVDCTTEKLLCTLHKVRAYPTLLLFRDGEMVAEYSGARDIGSMEEFKIRTLRTSR</sequence>
<evidence type="ECO:0000256" key="4">
    <source>
        <dbReference type="ARBA" id="ARBA00023284"/>
    </source>
</evidence>
<evidence type="ECO:0000256" key="1">
    <source>
        <dbReference type="ARBA" id="ARBA00006347"/>
    </source>
</evidence>
<dbReference type="PANTHER" id="PTHR45672">
    <property type="entry name" value="PROTEIN DISULFIDE-ISOMERASE C17H9.14C-RELATED"/>
    <property type="match status" value="1"/>
</dbReference>
<dbReference type="PRINTS" id="PR00421">
    <property type="entry name" value="THIOREDOXIN"/>
</dbReference>
<feature type="domain" description="Thioredoxin" evidence="6">
    <location>
        <begin position="130"/>
        <end position="245"/>
    </location>
</feature>
<dbReference type="InterPro" id="IPR017937">
    <property type="entry name" value="Thioredoxin_CS"/>
</dbReference>
<evidence type="ECO:0000313" key="7">
    <source>
        <dbReference type="EMBL" id="OWF53859.1"/>
    </source>
</evidence>
<dbReference type="InterPro" id="IPR051063">
    <property type="entry name" value="PDI"/>
</dbReference>
<dbReference type="CDD" id="cd02961">
    <property type="entry name" value="PDI_a_family"/>
    <property type="match status" value="1"/>
</dbReference>
<dbReference type="SUPFAM" id="SSF52833">
    <property type="entry name" value="Thioredoxin-like"/>
    <property type="match status" value="3"/>
</dbReference>
<dbReference type="GO" id="GO:0006457">
    <property type="term" value="P:protein folding"/>
    <property type="evidence" value="ECO:0007669"/>
    <property type="project" value="TreeGrafter"/>
</dbReference>
<dbReference type="OrthoDB" id="71336at2759"/>